<proteinExistence type="predicted"/>
<gene>
    <name evidence="1" type="ORF">L210DRAFT_514113</name>
</gene>
<reference evidence="1" key="1">
    <citation type="submission" date="2019-10" db="EMBL/GenBank/DDBJ databases">
        <authorList>
            <consortium name="DOE Joint Genome Institute"/>
            <person name="Kuo A."/>
            <person name="Miyauchi S."/>
            <person name="Kiss E."/>
            <person name="Drula E."/>
            <person name="Kohler A."/>
            <person name="Sanchez-Garcia M."/>
            <person name="Andreopoulos B."/>
            <person name="Barry K.W."/>
            <person name="Bonito G."/>
            <person name="Buee M."/>
            <person name="Carver A."/>
            <person name="Chen C."/>
            <person name="Cichocki N."/>
            <person name="Clum A."/>
            <person name="Culley D."/>
            <person name="Crous P.W."/>
            <person name="Fauchery L."/>
            <person name="Girlanda M."/>
            <person name="Hayes R."/>
            <person name="Keri Z."/>
            <person name="LaButti K."/>
            <person name="Lipzen A."/>
            <person name="Lombard V."/>
            <person name="Magnuson J."/>
            <person name="Maillard F."/>
            <person name="Morin E."/>
            <person name="Murat C."/>
            <person name="Nolan M."/>
            <person name="Ohm R."/>
            <person name="Pangilinan J."/>
            <person name="Pereira M."/>
            <person name="Perotto S."/>
            <person name="Peter M."/>
            <person name="Riley R."/>
            <person name="Sitrit Y."/>
            <person name="Stielow B."/>
            <person name="Szollosi G."/>
            <person name="Zifcakova L."/>
            <person name="Stursova M."/>
            <person name="Spatafora J.W."/>
            <person name="Tedersoo L."/>
            <person name="Vaario L.-M."/>
            <person name="Yamada A."/>
            <person name="Yan M."/>
            <person name="Wang P."/>
            <person name="Xu J."/>
            <person name="Bruns T."/>
            <person name="Baldrian P."/>
            <person name="Vilgalys R."/>
            <person name="Henrissat B."/>
            <person name="Grigoriev I.V."/>
            <person name="Hibbett D."/>
            <person name="Nagy L.G."/>
            <person name="Martin F.M."/>
        </authorList>
    </citation>
    <scope>NUCLEOTIDE SEQUENCE</scope>
    <source>
        <strain evidence="1">BED1</strain>
    </source>
</reference>
<comment type="caution">
    <text evidence="1">The sequence shown here is derived from an EMBL/GenBank/DDBJ whole genome shotgun (WGS) entry which is preliminary data.</text>
</comment>
<evidence type="ECO:0000313" key="2">
    <source>
        <dbReference type="Proteomes" id="UP001194468"/>
    </source>
</evidence>
<keyword evidence="2" id="KW-1185">Reference proteome</keyword>
<name>A0AAD4BYS4_BOLED</name>
<dbReference type="Proteomes" id="UP001194468">
    <property type="component" value="Unassembled WGS sequence"/>
</dbReference>
<sequence length="151" mass="16612">MACCEAVSSSHDAACQSSIQLQSLFSFTLFYWTNGASRQTTETLAQCSLCISFTSLSALLNQLASRCVDKAIQVAQRPHILCYDNINISMSIFVEQRLSVPTKVQSGTFPILYEIKGANWEDMRLAGMLRRAYEATGLVFNADISPNKAAV</sequence>
<evidence type="ECO:0000313" key="1">
    <source>
        <dbReference type="EMBL" id="KAF8443774.1"/>
    </source>
</evidence>
<feature type="non-terminal residue" evidence="1">
    <location>
        <position position="151"/>
    </location>
</feature>
<reference evidence="1" key="2">
    <citation type="journal article" date="2020" name="Nat. Commun.">
        <title>Large-scale genome sequencing of mycorrhizal fungi provides insights into the early evolution of symbiotic traits.</title>
        <authorList>
            <person name="Miyauchi S."/>
            <person name="Kiss E."/>
            <person name="Kuo A."/>
            <person name="Drula E."/>
            <person name="Kohler A."/>
            <person name="Sanchez-Garcia M."/>
            <person name="Morin E."/>
            <person name="Andreopoulos B."/>
            <person name="Barry K.W."/>
            <person name="Bonito G."/>
            <person name="Buee M."/>
            <person name="Carver A."/>
            <person name="Chen C."/>
            <person name="Cichocki N."/>
            <person name="Clum A."/>
            <person name="Culley D."/>
            <person name="Crous P.W."/>
            <person name="Fauchery L."/>
            <person name="Girlanda M."/>
            <person name="Hayes R.D."/>
            <person name="Keri Z."/>
            <person name="LaButti K."/>
            <person name="Lipzen A."/>
            <person name="Lombard V."/>
            <person name="Magnuson J."/>
            <person name="Maillard F."/>
            <person name="Murat C."/>
            <person name="Nolan M."/>
            <person name="Ohm R.A."/>
            <person name="Pangilinan J."/>
            <person name="Pereira M.F."/>
            <person name="Perotto S."/>
            <person name="Peter M."/>
            <person name="Pfister S."/>
            <person name="Riley R."/>
            <person name="Sitrit Y."/>
            <person name="Stielow J.B."/>
            <person name="Szollosi G."/>
            <person name="Zifcakova L."/>
            <person name="Stursova M."/>
            <person name="Spatafora J.W."/>
            <person name="Tedersoo L."/>
            <person name="Vaario L.M."/>
            <person name="Yamada A."/>
            <person name="Yan M."/>
            <person name="Wang P."/>
            <person name="Xu J."/>
            <person name="Bruns T."/>
            <person name="Baldrian P."/>
            <person name="Vilgalys R."/>
            <person name="Dunand C."/>
            <person name="Henrissat B."/>
            <person name="Grigoriev I.V."/>
            <person name="Hibbett D."/>
            <person name="Nagy L.G."/>
            <person name="Martin F.M."/>
        </authorList>
    </citation>
    <scope>NUCLEOTIDE SEQUENCE</scope>
    <source>
        <strain evidence="1">BED1</strain>
    </source>
</reference>
<dbReference type="AlphaFoldDB" id="A0AAD4BYS4"/>
<dbReference type="EMBL" id="WHUW01000007">
    <property type="protein sequence ID" value="KAF8443774.1"/>
    <property type="molecule type" value="Genomic_DNA"/>
</dbReference>
<accession>A0AAD4BYS4</accession>
<protein>
    <submittedName>
        <fullName evidence="1">Uncharacterized protein</fullName>
    </submittedName>
</protein>
<organism evidence="1 2">
    <name type="scientific">Boletus edulis BED1</name>
    <dbReference type="NCBI Taxonomy" id="1328754"/>
    <lineage>
        <taxon>Eukaryota</taxon>
        <taxon>Fungi</taxon>
        <taxon>Dikarya</taxon>
        <taxon>Basidiomycota</taxon>
        <taxon>Agaricomycotina</taxon>
        <taxon>Agaricomycetes</taxon>
        <taxon>Agaricomycetidae</taxon>
        <taxon>Boletales</taxon>
        <taxon>Boletineae</taxon>
        <taxon>Boletaceae</taxon>
        <taxon>Boletoideae</taxon>
        <taxon>Boletus</taxon>
    </lineage>
</organism>